<organism evidence="2 3">
    <name type="scientific">Kitasatospora paranensis</name>
    <dbReference type="NCBI Taxonomy" id="258053"/>
    <lineage>
        <taxon>Bacteria</taxon>
        <taxon>Bacillati</taxon>
        <taxon>Actinomycetota</taxon>
        <taxon>Actinomycetes</taxon>
        <taxon>Kitasatosporales</taxon>
        <taxon>Streptomycetaceae</taxon>
        <taxon>Kitasatospora</taxon>
    </lineage>
</organism>
<evidence type="ECO:0000256" key="1">
    <source>
        <dbReference type="SAM" id="MobiDB-lite"/>
    </source>
</evidence>
<dbReference type="EMBL" id="JBHTAJ010000014">
    <property type="protein sequence ID" value="MFC7179856.1"/>
    <property type="molecule type" value="Genomic_DNA"/>
</dbReference>
<sequence length="197" mass="20166">MALMVARAVPDKIGPTTSSMAVPHGPASVGTARRRMRRELGDRGIPDAVVDDAVLILSELLSNSCRYARPLGKLTELDGDTDGGGGYNGARGNGAAARGTRHDQYGGPGEPEPGGILVRWWTSEDGPLTLAVTDGGAVTRPMPAAPSLTARGGRGLSIVGKLSCAWGVRDAPGEVTVWAAVALRTDKADDLTGGPTG</sequence>
<reference evidence="3" key="1">
    <citation type="journal article" date="2019" name="Int. J. Syst. Evol. Microbiol.">
        <title>The Global Catalogue of Microorganisms (GCM) 10K type strain sequencing project: providing services to taxonomists for standard genome sequencing and annotation.</title>
        <authorList>
            <consortium name="The Broad Institute Genomics Platform"/>
            <consortium name="The Broad Institute Genome Sequencing Center for Infectious Disease"/>
            <person name="Wu L."/>
            <person name="Ma J."/>
        </authorList>
    </citation>
    <scope>NUCLEOTIDE SEQUENCE [LARGE SCALE GENOMIC DNA]</scope>
    <source>
        <strain evidence="3">CGMCC 1.12859</strain>
    </source>
</reference>
<evidence type="ECO:0000313" key="2">
    <source>
        <dbReference type="EMBL" id="MFC7179856.1"/>
    </source>
</evidence>
<feature type="compositionally biased region" description="Gly residues" evidence="1">
    <location>
        <begin position="82"/>
        <end position="92"/>
    </location>
</feature>
<evidence type="ECO:0000313" key="3">
    <source>
        <dbReference type="Proteomes" id="UP001596435"/>
    </source>
</evidence>
<gene>
    <name evidence="2" type="ORF">ACFQMG_09830</name>
</gene>
<dbReference type="PANTHER" id="PTHR35526:SF3">
    <property type="entry name" value="ANTI-SIGMA-F FACTOR RSBW"/>
    <property type="match status" value="1"/>
</dbReference>
<dbReference type="Gene3D" id="3.30.565.10">
    <property type="entry name" value="Histidine kinase-like ATPase, C-terminal domain"/>
    <property type="match status" value="1"/>
</dbReference>
<proteinExistence type="predicted"/>
<dbReference type="InterPro" id="IPR050267">
    <property type="entry name" value="Anti-sigma-factor_SerPK"/>
</dbReference>
<keyword evidence="2" id="KW-0067">ATP-binding</keyword>
<dbReference type="PANTHER" id="PTHR35526">
    <property type="entry name" value="ANTI-SIGMA-F FACTOR RSBW-RELATED"/>
    <property type="match status" value="1"/>
</dbReference>
<keyword evidence="2" id="KW-0547">Nucleotide-binding</keyword>
<dbReference type="Proteomes" id="UP001596435">
    <property type="component" value="Unassembled WGS sequence"/>
</dbReference>
<accession>A0ABW2FRF0</accession>
<dbReference type="InterPro" id="IPR036890">
    <property type="entry name" value="HATPase_C_sf"/>
</dbReference>
<dbReference type="GO" id="GO:0005524">
    <property type="term" value="F:ATP binding"/>
    <property type="evidence" value="ECO:0007669"/>
    <property type="project" value="UniProtKB-KW"/>
</dbReference>
<name>A0ABW2FRF0_9ACTN</name>
<comment type="caution">
    <text evidence="2">The sequence shown here is derived from an EMBL/GenBank/DDBJ whole genome shotgun (WGS) entry which is preliminary data.</text>
</comment>
<protein>
    <submittedName>
        <fullName evidence="2">ATP-binding protein</fullName>
    </submittedName>
</protein>
<keyword evidence="3" id="KW-1185">Reference proteome</keyword>
<feature type="region of interest" description="Disordered" evidence="1">
    <location>
        <begin position="76"/>
        <end position="112"/>
    </location>
</feature>